<feature type="region of interest" description="Disordered" evidence="1">
    <location>
        <begin position="94"/>
        <end position="119"/>
    </location>
</feature>
<dbReference type="EMBL" id="JAINDJ010000004">
    <property type="protein sequence ID" value="KAG9450914.1"/>
    <property type="molecule type" value="Genomic_DNA"/>
</dbReference>
<feature type="compositionally biased region" description="Basic and acidic residues" evidence="1">
    <location>
        <begin position="97"/>
        <end position="106"/>
    </location>
</feature>
<evidence type="ECO:0000256" key="1">
    <source>
        <dbReference type="SAM" id="MobiDB-lite"/>
    </source>
</evidence>
<organism evidence="2 3">
    <name type="scientific">Aristolochia fimbriata</name>
    <name type="common">White veined hardy Dutchman's pipe vine</name>
    <dbReference type="NCBI Taxonomy" id="158543"/>
    <lineage>
        <taxon>Eukaryota</taxon>
        <taxon>Viridiplantae</taxon>
        <taxon>Streptophyta</taxon>
        <taxon>Embryophyta</taxon>
        <taxon>Tracheophyta</taxon>
        <taxon>Spermatophyta</taxon>
        <taxon>Magnoliopsida</taxon>
        <taxon>Magnoliidae</taxon>
        <taxon>Piperales</taxon>
        <taxon>Aristolochiaceae</taxon>
        <taxon>Aristolochia</taxon>
    </lineage>
</organism>
<name>A0AAV7EQQ0_ARIFI</name>
<proteinExistence type="predicted"/>
<comment type="caution">
    <text evidence="2">The sequence shown here is derived from an EMBL/GenBank/DDBJ whole genome shotgun (WGS) entry which is preliminary data.</text>
</comment>
<dbReference type="AlphaFoldDB" id="A0AAV7EQQ0"/>
<sequence length="119" mass="13574">MESYRVLEGAKLCQRCRTIDATFVYPVIVRTIKLLVIQPTDMGRLIQTDRPLIEIRLLNRTASQKEKPAIAKEAFLSYIFLTVPYCINQAPLSGKTTNDEQNKDPGNKNLQHYHLKGAK</sequence>
<protein>
    <submittedName>
        <fullName evidence="2">Uncharacterized protein</fullName>
    </submittedName>
</protein>
<evidence type="ECO:0000313" key="3">
    <source>
        <dbReference type="Proteomes" id="UP000825729"/>
    </source>
</evidence>
<accession>A0AAV7EQQ0</accession>
<reference evidence="2 3" key="1">
    <citation type="submission" date="2021-07" db="EMBL/GenBank/DDBJ databases">
        <title>The Aristolochia fimbriata genome: insights into angiosperm evolution, floral development and chemical biosynthesis.</title>
        <authorList>
            <person name="Jiao Y."/>
        </authorList>
    </citation>
    <scope>NUCLEOTIDE SEQUENCE [LARGE SCALE GENOMIC DNA]</scope>
    <source>
        <strain evidence="2">IBCAS-2021</strain>
        <tissue evidence="2">Leaf</tissue>
    </source>
</reference>
<keyword evidence="3" id="KW-1185">Reference proteome</keyword>
<evidence type="ECO:0000313" key="2">
    <source>
        <dbReference type="EMBL" id="KAG9450914.1"/>
    </source>
</evidence>
<gene>
    <name evidence="2" type="ORF">H6P81_010879</name>
</gene>
<dbReference type="Proteomes" id="UP000825729">
    <property type="component" value="Unassembled WGS sequence"/>
</dbReference>